<keyword evidence="3" id="KW-1185">Reference proteome</keyword>
<name>A0A9N9LFG1_9HELO</name>
<evidence type="ECO:0000256" key="1">
    <source>
        <dbReference type="SAM" id="MobiDB-lite"/>
    </source>
</evidence>
<dbReference type="EMBL" id="CAJVRM010000026">
    <property type="protein sequence ID" value="CAG8971652.1"/>
    <property type="molecule type" value="Genomic_DNA"/>
</dbReference>
<organism evidence="2 3">
    <name type="scientific">Hymenoscyphus albidus</name>
    <dbReference type="NCBI Taxonomy" id="595503"/>
    <lineage>
        <taxon>Eukaryota</taxon>
        <taxon>Fungi</taxon>
        <taxon>Dikarya</taxon>
        <taxon>Ascomycota</taxon>
        <taxon>Pezizomycotina</taxon>
        <taxon>Leotiomycetes</taxon>
        <taxon>Helotiales</taxon>
        <taxon>Helotiaceae</taxon>
        <taxon>Hymenoscyphus</taxon>
    </lineage>
</organism>
<reference evidence="2" key="1">
    <citation type="submission" date="2021-07" db="EMBL/GenBank/DDBJ databases">
        <authorList>
            <person name="Durling M."/>
        </authorList>
    </citation>
    <scope>NUCLEOTIDE SEQUENCE</scope>
</reference>
<gene>
    <name evidence="2" type="ORF">HYALB_00003120</name>
</gene>
<protein>
    <submittedName>
        <fullName evidence="2">Uncharacterized protein</fullName>
    </submittedName>
</protein>
<dbReference type="AlphaFoldDB" id="A0A9N9LFG1"/>
<accession>A0A9N9LFG1</accession>
<evidence type="ECO:0000313" key="3">
    <source>
        <dbReference type="Proteomes" id="UP000701801"/>
    </source>
</evidence>
<dbReference type="Proteomes" id="UP000701801">
    <property type="component" value="Unassembled WGS sequence"/>
</dbReference>
<comment type="caution">
    <text evidence="2">The sequence shown here is derived from an EMBL/GenBank/DDBJ whole genome shotgun (WGS) entry which is preliminary data.</text>
</comment>
<proteinExistence type="predicted"/>
<sequence length="216" mass="25014">MPKDFEMGTLVNYIWQVNADIVQDIFEGELYGLLAYQLMRMSLPLGIPAHLKRHIIIEFSNDDGYWESDMRLVEQWTQEFPQAHDQYGRFVPVYLEKIYSILHQPFQDDQPEYYFPSDLSLLDRQEEYCLELLFLHPCGAASTTEYTTTAKRGKSGHEQDTELSLDSSSRHISPDEFGPGPIIEEEEDTSNADEKVASIAEKEVEDLQLFMDFLSL</sequence>
<evidence type="ECO:0000313" key="2">
    <source>
        <dbReference type="EMBL" id="CAG8971652.1"/>
    </source>
</evidence>
<feature type="region of interest" description="Disordered" evidence="1">
    <location>
        <begin position="146"/>
        <end position="194"/>
    </location>
</feature>